<comment type="caution">
    <text evidence="2">The sequence shown here is derived from an EMBL/GenBank/DDBJ whole genome shotgun (WGS) entry which is preliminary data.</text>
</comment>
<dbReference type="Proteomes" id="UP001500518">
    <property type="component" value="Unassembled WGS sequence"/>
</dbReference>
<dbReference type="GO" id="GO:0016787">
    <property type="term" value="F:hydrolase activity"/>
    <property type="evidence" value="ECO:0007669"/>
    <property type="project" value="UniProtKB-KW"/>
</dbReference>
<name>A0ABP9KST7_9SPHN</name>
<dbReference type="Pfam" id="PF07858">
    <property type="entry name" value="LEH"/>
    <property type="match status" value="1"/>
</dbReference>
<dbReference type="Gene3D" id="3.10.450.50">
    <property type="match status" value="1"/>
</dbReference>
<feature type="domain" description="Limonene-1,2-epoxide hydrolase" evidence="1">
    <location>
        <begin position="14"/>
        <end position="132"/>
    </location>
</feature>
<reference evidence="3" key="1">
    <citation type="journal article" date="2019" name="Int. J. Syst. Evol. Microbiol.">
        <title>The Global Catalogue of Microorganisms (GCM) 10K type strain sequencing project: providing services to taxonomists for standard genome sequencing and annotation.</title>
        <authorList>
            <consortium name="The Broad Institute Genomics Platform"/>
            <consortium name="The Broad Institute Genome Sequencing Center for Infectious Disease"/>
            <person name="Wu L."/>
            <person name="Ma J."/>
        </authorList>
    </citation>
    <scope>NUCLEOTIDE SEQUENCE [LARGE SCALE GENOMIC DNA]</scope>
    <source>
        <strain evidence="3">JCM 18014</strain>
    </source>
</reference>
<gene>
    <name evidence="2" type="ORF">GCM10023208_34150</name>
</gene>
<evidence type="ECO:0000313" key="2">
    <source>
        <dbReference type="EMBL" id="GAA5063174.1"/>
    </source>
</evidence>
<dbReference type="SUPFAM" id="SSF54427">
    <property type="entry name" value="NTF2-like"/>
    <property type="match status" value="1"/>
</dbReference>
<protein>
    <submittedName>
        <fullName evidence="2">Limonene-1,2-epoxide hydrolase family protein</fullName>
    </submittedName>
</protein>
<evidence type="ECO:0000313" key="3">
    <source>
        <dbReference type="Proteomes" id="UP001500518"/>
    </source>
</evidence>
<dbReference type="EMBL" id="BAABHV010000028">
    <property type="protein sequence ID" value="GAA5063174.1"/>
    <property type="molecule type" value="Genomic_DNA"/>
</dbReference>
<proteinExistence type="predicted"/>
<dbReference type="RefSeq" id="WP_346034110.1">
    <property type="nucleotide sequence ID" value="NZ_BAABHV010000028.1"/>
</dbReference>
<accession>A0ABP9KST7</accession>
<organism evidence="2 3">
    <name type="scientific">Erythrobacter westpacificensis</name>
    <dbReference type="NCBI Taxonomy" id="1055231"/>
    <lineage>
        <taxon>Bacteria</taxon>
        <taxon>Pseudomonadati</taxon>
        <taxon>Pseudomonadota</taxon>
        <taxon>Alphaproteobacteria</taxon>
        <taxon>Sphingomonadales</taxon>
        <taxon>Erythrobacteraceae</taxon>
        <taxon>Erythrobacter/Porphyrobacter group</taxon>
        <taxon>Erythrobacter</taxon>
    </lineage>
</organism>
<dbReference type="InterPro" id="IPR013100">
    <property type="entry name" value="LEH"/>
</dbReference>
<evidence type="ECO:0000259" key="1">
    <source>
        <dbReference type="Pfam" id="PF07858"/>
    </source>
</evidence>
<keyword evidence="2" id="KW-0378">Hydrolase</keyword>
<sequence length="137" mass="15277">MTDQMHASDSNSPESVVMTFIQCFNDNRIDDALSMLAEDVFYHNIPLPPMEGREATAGFFSQFDLGGAMTTQWIVHAIASKDDVVLTERTDKFFSATGKEVAIPIMGSFKVRDGLIAEWRDYFDLGDFEKQIAGLIA</sequence>
<keyword evidence="3" id="KW-1185">Reference proteome</keyword>
<dbReference type="InterPro" id="IPR032710">
    <property type="entry name" value="NTF2-like_dom_sf"/>
</dbReference>